<proteinExistence type="predicted"/>
<feature type="region of interest" description="Disordered" evidence="1">
    <location>
        <begin position="74"/>
        <end position="122"/>
    </location>
</feature>
<dbReference type="PANTHER" id="PTHR15503:SF22">
    <property type="entry name" value="TRANSPOSON TY3-I GAG POLYPROTEIN"/>
    <property type="match status" value="1"/>
</dbReference>
<dbReference type="EMBL" id="JAROKS010000008">
    <property type="protein sequence ID" value="KAK1801581.1"/>
    <property type="molecule type" value="Genomic_DNA"/>
</dbReference>
<protein>
    <submittedName>
        <fullName evidence="2">Uncharacterized protein</fullName>
    </submittedName>
</protein>
<dbReference type="AlphaFoldDB" id="A0AAD8ZNN1"/>
<sequence>MSGKKSCPGADYAIEFCTVAAESGWNPTALMVTFHQGLSEELKDELVHRDTSASLNNLINLVLPIENRVRQRRRIQGPEISRGSRKAPRTLSPVRVPDKHGESRSQPTQLEHTRLSRSERNARTREGRCLYCGSSGISTQLVLSSREKTTSLRGGRTSDRLNQSSPNSGVVPQHHNGLANDLNTSPGICGLWGSRQLYQCWVGQQVSPAAGPTGRTPTHCWH</sequence>
<dbReference type="Proteomes" id="UP001239994">
    <property type="component" value="Unassembled WGS sequence"/>
</dbReference>
<dbReference type="InterPro" id="IPR032567">
    <property type="entry name" value="RTL1-rel"/>
</dbReference>
<gene>
    <name evidence="2" type="ORF">P4O66_004540</name>
</gene>
<organism evidence="2 3">
    <name type="scientific">Electrophorus voltai</name>
    <dbReference type="NCBI Taxonomy" id="2609070"/>
    <lineage>
        <taxon>Eukaryota</taxon>
        <taxon>Metazoa</taxon>
        <taxon>Chordata</taxon>
        <taxon>Craniata</taxon>
        <taxon>Vertebrata</taxon>
        <taxon>Euteleostomi</taxon>
        <taxon>Actinopterygii</taxon>
        <taxon>Neopterygii</taxon>
        <taxon>Teleostei</taxon>
        <taxon>Ostariophysi</taxon>
        <taxon>Gymnotiformes</taxon>
        <taxon>Gymnotoidei</taxon>
        <taxon>Gymnotidae</taxon>
        <taxon>Electrophorus</taxon>
    </lineage>
</organism>
<evidence type="ECO:0000256" key="1">
    <source>
        <dbReference type="SAM" id="MobiDB-lite"/>
    </source>
</evidence>
<feature type="region of interest" description="Disordered" evidence="1">
    <location>
        <begin position="144"/>
        <end position="171"/>
    </location>
</feature>
<accession>A0AAD8ZNN1</accession>
<keyword evidence="3" id="KW-1185">Reference proteome</keyword>
<comment type="caution">
    <text evidence="2">The sequence shown here is derived from an EMBL/GenBank/DDBJ whole genome shotgun (WGS) entry which is preliminary data.</text>
</comment>
<dbReference type="PANTHER" id="PTHR15503">
    <property type="entry name" value="LDOC1 RELATED"/>
    <property type="match status" value="1"/>
</dbReference>
<evidence type="ECO:0000313" key="3">
    <source>
        <dbReference type="Proteomes" id="UP001239994"/>
    </source>
</evidence>
<name>A0AAD8ZNN1_9TELE</name>
<feature type="compositionally biased region" description="Polar residues" evidence="1">
    <location>
        <begin position="160"/>
        <end position="170"/>
    </location>
</feature>
<reference evidence="2" key="1">
    <citation type="submission" date="2023-03" db="EMBL/GenBank/DDBJ databases">
        <title>Electrophorus voltai genome.</title>
        <authorList>
            <person name="Bian C."/>
        </authorList>
    </citation>
    <scope>NUCLEOTIDE SEQUENCE</scope>
    <source>
        <strain evidence="2">CB-2022</strain>
        <tissue evidence="2">Muscle</tissue>
    </source>
</reference>
<feature type="compositionally biased region" description="Basic and acidic residues" evidence="1">
    <location>
        <begin position="111"/>
        <end position="122"/>
    </location>
</feature>
<evidence type="ECO:0000313" key="2">
    <source>
        <dbReference type="EMBL" id="KAK1801581.1"/>
    </source>
</evidence>